<dbReference type="AlphaFoldDB" id="S0FGT6"/>
<keyword evidence="3" id="KW-0324">Glycolysis</keyword>
<dbReference type="Pfam" id="PF00121">
    <property type="entry name" value="TIM"/>
    <property type="match status" value="1"/>
</dbReference>
<sequence length="309" mass="33749">MKQIFVNLKRFEIPKSLGGICQKDDPKEWIEWIVGECVSLGIGRYEAVEVCFLLQENLLITAREKLAGYAVNDTKSIKIGCQGVFRENAAKGGNFGAFTTNRPAAAVSNMDCKWTIIGHSEERRDKLGIIAHYDPTVLREEQARNTANAAVDKLINEELLCALDAQMKALVCIGETAEEKGEGSFEEQQPGIEAVLKAQLLRSLAGIEAKQCHEAVVIGYEPIWAIGPGKTPPGAEYISFVSAYIKQVVKENFGFEPAVVYGGGLKEENAGTISKIGSIDGGLVALTKFTGEIGFYPEDLKIIIDKYIE</sequence>
<evidence type="ECO:0000256" key="3">
    <source>
        <dbReference type="RuleBase" id="RU363013"/>
    </source>
</evidence>
<dbReference type="GO" id="GO:0006096">
    <property type="term" value="P:glycolytic process"/>
    <property type="evidence" value="ECO:0007669"/>
    <property type="project" value="UniProtKB-UniPathway"/>
</dbReference>
<keyword evidence="3" id="KW-0312">Gluconeogenesis</keyword>
<protein>
    <recommendedName>
        <fullName evidence="3">Triosephosphate isomerase</fullName>
        <ecNumber evidence="3">5.3.1.1</ecNumber>
    </recommendedName>
</protein>
<dbReference type="PANTHER" id="PTHR21139:SF42">
    <property type="entry name" value="TRIOSEPHOSPHATE ISOMERASE"/>
    <property type="match status" value="1"/>
</dbReference>
<comment type="catalytic activity">
    <reaction evidence="3">
        <text>D-glyceraldehyde 3-phosphate = dihydroxyacetone phosphate</text>
        <dbReference type="Rhea" id="RHEA:18585"/>
        <dbReference type="ChEBI" id="CHEBI:57642"/>
        <dbReference type="ChEBI" id="CHEBI:59776"/>
        <dbReference type="EC" id="5.3.1.1"/>
    </reaction>
</comment>
<dbReference type="STRING" id="1195236.CTER_5375"/>
<dbReference type="Proteomes" id="UP000014155">
    <property type="component" value="Unassembled WGS sequence"/>
</dbReference>
<name>S0FGT6_RUMCE</name>
<evidence type="ECO:0000313" key="4">
    <source>
        <dbReference type="EMBL" id="EMS68971.1"/>
    </source>
</evidence>
<dbReference type="InterPro" id="IPR013785">
    <property type="entry name" value="Aldolase_TIM"/>
</dbReference>
<dbReference type="InterPro" id="IPR000652">
    <property type="entry name" value="Triosephosphate_isomerase"/>
</dbReference>
<comment type="similarity">
    <text evidence="1 3">Belongs to the triosephosphate isomerase family.</text>
</comment>
<dbReference type="GO" id="GO:0005829">
    <property type="term" value="C:cytosol"/>
    <property type="evidence" value="ECO:0007669"/>
    <property type="project" value="TreeGrafter"/>
</dbReference>
<comment type="caution">
    <text evidence="4">The sequence shown here is derived from an EMBL/GenBank/DDBJ whole genome shotgun (WGS) entry which is preliminary data.</text>
</comment>
<dbReference type="GO" id="GO:0046166">
    <property type="term" value="P:glyceraldehyde-3-phosphate biosynthetic process"/>
    <property type="evidence" value="ECO:0007669"/>
    <property type="project" value="TreeGrafter"/>
</dbReference>
<dbReference type="PROSITE" id="PS51440">
    <property type="entry name" value="TIM_2"/>
    <property type="match status" value="1"/>
</dbReference>
<dbReference type="CDD" id="cd00311">
    <property type="entry name" value="TIM"/>
    <property type="match status" value="1"/>
</dbReference>
<dbReference type="EC" id="5.3.1.1" evidence="3"/>
<reference evidence="4 5" key="1">
    <citation type="journal article" date="2013" name="Genome Announc.">
        <title>Draft Genome Sequence of the Cellulolytic, Mesophilic, Anaerobic Bacterium Clostridium termitidis Strain CT1112 (DSM 5398).</title>
        <authorList>
            <person name="Lal S."/>
            <person name="Ramachandran U."/>
            <person name="Zhang X."/>
            <person name="Munir R."/>
            <person name="Sparling R."/>
            <person name="Levin D.B."/>
        </authorList>
    </citation>
    <scope>NUCLEOTIDE SEQUENCE [LARGE SCALE GENOMIC DNA]</scope>
    <source>
        <strain evidence="4 5">CT1112</strain>
    </source>
</reference>
<dbReference type="UniPathway" id="UPA00138"/>
<dbReference type="RefSeq" id="WP_004631058.1">
    <property type="nucleotide sequence ID" value="NZ_AORV01000078.1"/>
</dbReference>
<comment type="pathway">
    <text evidence="3">Carbohydrate degradation; glycolysis; D-glyceraldehyde 3-phosphate from glycerone phosphate: step 1/1.</text>
</comment>
<keyword evidence="3" id="KW-0963">Cytoplasm</keyword>
<comment type="pathway">
    <text evidence="3">Carbohydrate biosynthesis; gluconeogenesis.</text>
</comment>
<dbReference type="UniPathway" id="UPA00109">
    <property type="reaction ID" value="UER00189"/>
</dbReference>
<accession>S0FGT6</accession>
<gene>
    <name evidence="4" type="ORF">CTER_5375</name>
</gene>
<keyword evidence="2 3" id="KW-0413">Isomerase</keyword>
<proteinExistence type="inferred from homology"/>
<dbReference type="PANTHER" id="PTHR21139">
    <property type="entry name" value="TRIOSEPHOSPHATE ISOMERASE"/>
    <property type="match status" value="1"/>
</dbReference>
<dbReference type="InterPro" id="IPR035990">
    <property type="entry name" value="TIM_sf"/>
</dbReference>
<organism evidence="4 5">
    <name type="scientific">Ruminiclostridium cellobioparum subsp. termitidis CT1112</name>
    <dbReference type="NCBI Taxonomy" id="1195236"/>
    <lineage>
        <taxon>Bacteria</taxon>
        <taxon>Bacillati</taxon>
        <taxon>Bacillota</taxon>
        <taxon>Clostridia</taxon>
        <taxon>Eubacteriales</taxon>
        <taxon>Oscillospiraceae</taxon>
        <taxon>Ruminiclostridium</taxon>
    </lineage>
</organism>
<dbReference type="GO" id="GO:0006094">
    <property type="term" value="P:gluconeogenesis"/>
    <property type="evidence" value="ECO:0007669"/>
    <property type="project" value="UniProtKB-UniPathway"/>
</dbReference>
<dbReference type="SUPFAM" id="SSF51351">
    <property type="entry name" value="Triosephosphate isomerase (TIM)"/>
    <property type="match status" value="1"/>
</dbReference>
<comment type="subcellular location">
    <subcellularLocation>
        <location evidence="3">Cytoplasm</location>
    </subcellularLocation>
</comment>
<evidence type="ECO:0000256" key="1">
    <source>
        <dbReference type="ARBA" id="ARBA00007422"/>
    </source>
</evidence>
<dbReference type="GO" id="GO:0019563">
    <property type="term" value="P:glycerol catabolic process"/>
    <property type="evidence" value="ECO:0007669"/>
    <property type="project" value="TreeGrafter"/>
</dbReference>
<dbReference type="EMBL" id="AORV01000078">
    <property type="protein sequence ID" value="EMS68971.1"/>
    <property type="molecule type" value="Genomic_DNA"/>
</dbReference>
<dbReference type="GO" id="GO:0004807">
    <property type="term" value="F:triose-phosphate isomerase activity"/>
    <property type="evidence" value="ECO:0007669"/>
    <property type="project" value="UniProtKB-EC"/>
</dbReference>
<evidence type="ECO:0000256" key="2">
    <source>
        <dbReference type="ARBA" id="ARBA00023235"/>
    </source>
</evidence>
<dbReference type="Gene3D" id="3.20.20.70">
    <property type="entry name" value="Aldolase class I"/>
    <property type="match status" value="1"/>
</dbReference>
<evidence type="ECO:0000313" key="5">
    <source>
        <dbReference type="Proteomes" id="UP000014155"/>
    </source>
</evidence>
<comment type="subunit">
    <text evidence="3">Homodimer.</text>
</comment>
<keyword evidence="5" id="KW-1185">Reference proteome</keyword>
<dbReference type="eggNOG" id="COG0149">
    <property type="taxonomic scope" value="Bacteria"/>
</dbReference>
<dbReference type="PATRIC" id="fig|1195236.3.peg.5510"/>